<dbReference type="InterPro" id="IPR036390">
    <property type="entry name" value="WH_DNA-bd_sf"/>
</dbReference>
<dbReference type="EMBL" id="FOSL01000003">
    <property type="protein sequence ID" value="SFK20393.1"/>
    <property type="molecule type" value="Genomic_DNA"/>
</dbReference>
<name>A0A1I3XLH1_9HYPH</name>
<keyword evidence="1" id="KW-0805">Transcription regulation</keyword>
<keyword evidence="6" id="KW-1185">Reference proteome</keyword>
<dbReference type="GO" id="GO:0003700">
    <property type="term" value="F:DNA-binding transcription factor activity"/>
    <property type="evidence" value="ECO:0007669"/>
    <property type="project" value="InterPro"/>
</dbReference>
<dbReference type="SMART" id="SM00895">
    <property type="entry name" value="FCD"/>
    <property type="match status" value="1"/>
</dbReference>
<dbReference type="PANTHER" id="PTHR43537">
    <property type="entry name" value="TRANSCRIPTIONAL REGULATOR, GNTR FAMILY"/>
    <property type="match status" value="1"/>
</dbReference>
<evidence type="ECO:0000313" key="6">
    <source>
        <dbReference type="Proteomes" id="UP000323300"/>
    </source>
</evidence>
<dbReference type="OrthoDB" id="9806293at2"/>
<dbReference type="Gene3D" id="1.20.120.530">
    <property type="entry name" value="GntR ligand-binding domain-like"/>
    <property type="match status" value="1"/>
</dbReference>
<dbReference type="AlphaFoldDB" id="A0A1I3XLH1"/>
<keyword evidence="3" id="KW-0804">Transcription</keyword>
<dbReference type="Pfam" id="PF00392">
    <property type="entry name" value="GntR"/>
    <property type="match status" value="1"/>
</dbReference>
<dbReference type="InterPro" id="IPR008920">
    <property type="entry name" value="TF_FadR/GntR_C"/>
</dbReference>
<dbReference type="SUPFAM" id="SSF46785">
    <property type="entry name" value="Winged helix' DNA-binding domain"/>
    <property type="match status" value="1"/>
</dbReference>
<evidence type="ECO:0000256" key="2">
    <source>
        <dbReference type="ARBA" id="ARBA00023125"/>
    </source>
</evidence>
<dbReference type="Proteomes" id="UP000323300">
    <property type="component" value="Unassembled WGS sequence"/>
</dbReference>
<dbReference type="PROSITE" id="PS50949">
    <property type="entry name" value="HTH_GNTR"/>
    <property type="match status" value="1"/>
</dbReference>
<dbReference type="RefSeq" id="WP_149759620.1">
    <property type="nucleotide sequence ID" value="NZ_BSPE01000008.1"/>
</dbReference>
<reference evidence="5 6" key="1">
    <citation type="submission" date="2016-10" db="EMBL/GenBank/DDBJ databases">
        <authorList>
            <person name="Varghese N."/>
            <person name="Submissions S."/>
        </authorList>
    </citation>
    <scope>NUCLEOTIDE SEQUENCE [LARGE SCALE GENOMIC DNA]</scope>
    <source>
        <strain evidence="5 6">DSM 21822</strain>
    </source>
</reference>
<protein>
    <submittedName>
        <fullName evidence="5">DNA-binding transcriptional regulator, GntR family</fullName>
    </submittedName>
</protein>
<evidence type="ECO:0000313" key="5">
    <source>
        <dbReference type="EMBL" id="SFK20393.1"/>
    </source>
</evidence>
<dbReference type="InterPro" id="IPR036388">
    <property type="entry name" value="WH-like_DNA-bd_sf"/>
</dbReference>
<evidence type="ECO:0000256" key="3">
    <source>
        <dbReference type="ARBA" id="ARBA00023163"/>
    </source>
</evidence>
<dbReference type="Gene3D" id="1.10.10.10">
    <property type="entry name" value="Winged helix-like DNA-binding domain superfamily/Winged helix DNA-binding domain"/>
    <property type="match status" value="1"/>
</dbReference>
<gene>
    <name evidence="5" type="ORF">SAMN04488498_103346</name>
</gene>
<sequence length="240" mass="25916">MLAVNRNGVVIYQKYINQEANLPEEIATATFEPVAVKAYRALERLIVTLELAPGSVTTEGALIDRLELGRTPVREAIQRLAWEGLLEVRPRAGVAVAPLHAGDWLRVLDARLGVEVILARSAARFVTRGAAEQFHDAGMAMQKAAITGNVVAFLEADKALDEALAFASDNPFAARLAAPLQTHSRRFWFRYQADSGLAASTEHHVTLVKAIVDGDEDGAGEAAGRLIGMLRANAEAAVRR</sequence>
<dbReference type="Pfam" id="PF07729">
    <property type="entry name" value="FCD"/>
    <property type="match status" value="1"/>
</dbReference>
<evidence type="ECO:0000259" key="4">
    <source>
        <dbReference type="PROSITE" id="PS50949"/>
    </source>
</evidence>
<dbReference type="InterPro" id="IPR011711">
    <property type="entry name" value="GntR_C"/>
</dbReference>
<evidence type="ECO:0000256" key="1">
    <source>
        <dbReference type="ARBA" id="ARBA00023015"/>
    </source>
</evidence>
<feature type="domain" description="HTH gntR-type" evidence="4">
    <location>
        <begin position="32"/>
        <end position="99"/>
    </location>
</feature>
<organism evidence="5 6">
    <name type="scientific">Neomesorhizobium albiziae</name>
    <dbReference type="NCBI Taxonomy" id="335020"/>
    <lineage>
        <taxon>Bacteria</taxon>
        <taxon>Pseudomonadati</taxon>
        <taxon>Pseudomonadota</taxon>
        <taxon>Alphaproteobacteria</taxon>
        <taxon>Hyphomicrobiales</taxon>
        <taxon>Phyllobacteriaceae</taxon>
        <taxon>Neomesorhizobium</taxon>
    </lineage>
</organism>
<keyword evidence="2 5" id="KW-0238">DNA-binding</keyword>
<accession>A0A1I3XLH1</accession>
<dbReference type="GO" id="GO:0003677">
    <property type="term" value="F:DNA binding"/>
    <property type="evidence" value="ECO:0007669"/>
    <property type="project" value="UniProtKB-KW"/>
</dbReference>
<dbReference type="PANTHER" id="PTHR43537:SF5">
    <property type="entry name" value="UXU OPERON TRANSCRIPTIONAL REGULATOR"/>
    <property type="match status" value="1"/>
</dbReference>
<dbReference type="SUPFAM" id="SSF48008">
    <property type="entry name" value="GntR ligand-binding domain-like"/>
    <property type="match status" value="1"/>
</dbReference>
<proteinExistence type="predicted"/>
<dbReference type="SMART" id="SM00345">
    <property type="entry name" value="HTH_GNTR"/>
    <property type="match status" value="1"/>
</dbReference>
<dbReference type="InterPro" id="IPR000524">
    <property type="entry name" value="Tscrpt_reg_HTH_GntR"/>
</dbReference>